<dbReference type="Proteomes" id="UP001469553">
    <property type="component" value="Unassembled WGS sequence"/>
</dbReference>
<evidence type="ECO:0000256" key="1">
    <source>
        <dbReference type="SAM" id="MobiDB-lite"/>
    </source>
</evidence>
<accession>A0ABV0ZJL7</accession>
<protein>
    <submittedName>
        <fullName evidence="2">Uncharacterized protein</fullName>
    </submittedName>
</protein>
<evidence type="ECO:0000313" key="2">
    <source>
        <dbReference type="EMBL" id="MEQ2305553.1"/>
    </source>
</evidence>
<sequence>MFRTNPNPSKRYVSRLSGPTTMFYVVVPTFSQSDSVTSSTGIRPRANLTTRADTVFKANKRKCQSNMAEGKVGESGAVNQLTDITESQTSAEDDSSESSAAHCPQDLRSVLVTSVLNLEQLDIDLYRNSLDHLSTFFLLLMTTYDHG</sequence>
<name>A0ABV0ZJL7_9TELE</name>
<comment type="caution">
    <text evidence="2">The sequence shown here is derived from an EMBL/GenBank/DDBJ whole genome shotgun (WGS) entry which is preliminary data.</text>
</comment>
<organism evidence="2 3">
    <name type="scientific">Ameca splendens</name>
    <dbReference type="NCBI Taxonomy" id="208324"/>
    <lineage>
        <taxon>Eukaryota</taxon>
        <taxon>Metazoa</taxon>
        <taxon>Chordata</taxon>
        <taxon>Craniata</taxon>
        <taxon>Vertebrata</taxon>
        <taxon>Euteleostomi</taxon>
        <taxon>Actinopterygii</taxon>
        <taxon>Neopterygii</taxon>
        <taxon>Teleostei</taxon>
        <taxon>Neoteleostei</taxon>
        <taxon>Acanthomorphata</taxon>
        <taxon>Ovalentaria</taxon>
        <taxon>Atherinomorphae</taxon>
        <taxon>Cyprinodontiformes</taxon>
        <taxon>Goodeidae</taxon>
        <taxon>Ameca</taxon>
    </lineage>
</organism>
<feature type="region of interest" description="Disordered" evidence="1">
    <location>
        <begin position="66"/>
        <end position="102"/>
    </location>
</feature>
<dbReference type="EMBL" id="JAHRIP010064134">
    <property type="protein sequence ID" value="MEQ2305553.1"/>
    <property type="molecule type" value="Genomic_DNA"/>
</dbReference>
<reference evidence="2 3" key="1">
    <citation type="submission" date="2021-06" db="EMBL/GenBank/DDBJ databases">
        <authorList>
            <person name="Palmer J.M."/>
        </authorList>
    </citation>
    <scope>NUCLEOTIDE SEQUENCE [LARGE SCALE GENOMIC DNA]</scope>
    <source>
        <strain evidence="2 3">AS_MEX2019</strain>
        <tissue evidence="2">Muscle</tissue>
    </source>
</reference>
<keyword evidence="3" id="KW-1185">Reference proteome</keyword>
<gene>
    <name evidence="2" type="ORF">AMECASPLE_039050</name>
</gene>
<proteinExistence type="predicted"/>
<evidence type="ECO:0000313" key="3">
    <source>
        <dbReference type="Proteomes" id="UP001469553"/>
    </source>
</evidence>